<evidence type="ECO:0000313" key="3">
    <source>
        <dbReference type="Proteomes" id="UP001523566"/>
    </source>
</evidence>
<dbReference type="Proteomes" id="UP001523566">
    <property type="component" value="Unassembled WGS sequence"/>
</dbReference>
<sequence length="195" mass="21935">MQDGVAQILLTLAGGEIGLLGISLAGIAIIVSLLSPELNALLLKIDKNDVVNRTLSHFEFSALNLCVQIIYFVCIYLVICSPQVGLSENVFNILFVLVTYHFIFNMLYILALIGNCIEINNIKNGVNNIIKSSKTTVDIANELRIDYLLALMLRDKDIDRDEYLRELDKMIDNTNIANSSEVKQYLKNYYGIKKQ</sequence>
<dbReference type="EMBL" id="JAMZFW010000052">
    <property type="protein sequence ID" value="MCP1103763.1"/>
    <property type="molecule type" value="Genomic_DNA"/>
</dbReference>
<feature type="transmembrane region" description="Helical" evidence="1">
    <location>
        <begin position="91"/>
        <end position="113"/>
    </location>
</feature>
<gene>
    <name evidence="2" type="ORF">NK125_15300</name>
</gene>
<comment type="caution">
    <text evidence="2">The sequence shown here is derived from an EMBL/GenBank/DDBJ whole genome shotgun (WGS) entry which is preliminary data.</text>
</comment>
<protein>
    <submittedName>
        <fullName evidence="2">Uncharacterized protein</fullName>
    </submittedName>
</protein>
<feature type="transmembrane region" description="Helical" evidence="1">
    <location>
        <begin position="55"/>
        <end position="79"/>
    </location>
</feature>
<organism evidence="2 3">
    <name type="scientific">Aequitasia blattaphilus</name>
    <dbReference type="NCBI Taxonomy" id="2949332"/>
    <lineage>
        <taxon>Bacteria</taxon>
        <taxon>Bacillati</taxon>
        <taxon>Bacillota</taxon>
        <taxon>Clostridia</taxon>
        <taxon>Lachnospirales</taxon>
        <taxon>Lachnospiraceae</taxon>
        <taxon>Aequitasia</taxon>
    </lineage>
</organism>
<name>A0ABT1ED53_9FIRM</name>
<feature type="transmembrane region" description="Helical" evidence="1">
    <location>
        <begin position="6"/>
        <end position="34"/>
    </location>
</feature>
<keyword evidence="1" id="KW-1133">Transmembrane helix</keyword>
<evidence type="ECO:0000256" key="1">
    <source>
        <dbReference type="SAM" id="Phobius"/>
    </source>
</evidence>
<proteinExistence type="predicted"/>
<dbReference type="RefSeq" id="WP_262067528.1">
    <property type="nucleotide sequence ID" value="NZ_JAMXOD010000052.1"/>
</dbReference>
<keyword evidence="1" id="KW-0812">Transmembrane</keyword>
<keyword evidence="1" id="KW-0472">Membrane</keyword>
<reference evidence="2 3" key="1">
    <citation type="journal article" date="2022" name="Genome Biol. Evol.">
        <title>Host diet, physiology and behaviors set the stage for Lachnospiraceae cladogenesis.</title>
        <authorList>
            <person name="Vera-Ponce De Leon A."/>
            <person name="Schneider M."/>
            <person name="Jahnes B.C."/>
            <person name="Sadowski V."/>
            <person name="Camuy-Velez L.A."/>
            <person name="Duan J."/>
            <person name="Sabree Z.L."/>
        </authorList>
    </citation>
    <scope>NUCLEOTIDE SEQUENCE [LARGE SCALE GENOMIC DNA]</scope>
    <source>
        <strain evidence="2 3">PAL113</strain>
    </source>
</reference>
<evidence type="ECO:0000313" key="2">
    <source>
        <dbReference type="EMBL" id="MCP1103763.1"/>
    </source>
</evidence>
<keyword evidence="3" id="KW-1185">Reference proteome</keyword>
<accession>A0ABT1ED53</accession>